<dbReference type="RefSeq" id="XP_014242258.1">
    <property type="nucleotide sequence ID" value="XM_014386772.2"/>
</dbReference>
<dbReference type="OMA" id="KGAFCNP"/>
<evidence type="ECO:0000256" key="4">
    <source>
        <dbReference type="SAM" id="SignalP"/>
    </source>
</evidence>
<feature type="active site" description="Proton acceptor" evidence="2">
    <location>
        <position position="588"/>
    </location>
</feature>
<dbReference type="SUPFAM" id="SSF54373">
    <property type="entry name" value="FAD-linked reductases, C-terminal domain"/>
    <property type="match status" value="1"/>
</dbReference>
<dbReference type="Proteomes" id="UP000494040">
    <property type="component" value="Unassembled WGS sequence"/>
</dbReference>
<name>A0A8I6RFH8_CIMLE</name>
<dbReference type="GeneID" id="106662580"/>
<evidence type="ECO:0000256" key="2">
    <source>
        <dbReference type="PIRSR" id="PIRSR000137-1"/>
    </source>
</evidence>
<evidence type="ECO:0000313" key="6">
    <source>
        <dbReference type="EnsemblMetazoa" id="XP_014242258.1"/>
    </source>
</evidence>
<accession>A0A8I6RFH8</accession>
<dbReference type="AlphaFoldDB" id="A0A8I6RFH8"/>
<evidence type="ECO:0000259" key="5">
    <source>
        <dbReference type="PROSITE" id="PS00624"/>
    </source>
</evidence>
<evidence type="ECO:0000256" key="3">
    <source>
        <dbReference type="PIRSR" id="PIRSR000137-2"/>
    </source>
</evidence>
<proteinExistence type="inferred from homology"/>
<keyword evidence="4" id="KW-0732">Signal</keyword>
<feature type="binding site" evidence="3">
    <location>
        <position position="271"/>
    </location>
    <ligand>
        <name>FAD</name>
        <dbReference type="ChEBI" id="CHEBI:57692"/>
    </ligand>
</feature>
<protein>
    <recommendedName>
        <fullName evidence="5">Glucose-methanol-choline oxidoreductase N-terminal domain-containing protein</fullName>
    </recommendedName>
</protein>
<reference evidence="6" key="1">
    <citation type="submission" date="2022-01" db="UniProtKB">
        <authorList>
            <consortium name="EnsemblMetazoa"/>
        </authorList>
    </citation>
    <scope>IDENTIFICATION</scope>
</reference>
<dbReference type="InterPro" id="IPR000172">
    <property type="entry name" value="GMC_OxRdtase_N"/>
</dbReference>
<dbReference type="InterPro" id="IPR012132">
    <property type="entry name" value="GMC_OxRdtase"/>
</dbReference>
<organism evidence="6 7">
    <name type="scientific">Cimex lectularius</name>
    <name type="common">Bed bug</name>
    <name type="synonym">Acanthia lectularia</name>
    <dbReference type="NCBI Taxonomy" id="79782"/>
    <lineage>
        <taxon>Eukaryota</taxon>
        <taxon>Metazoa</taxon>
        <taxon>Ecdysozoa</taxon>
        <taxon>Arthropoda</taxon>
        <taxon>Hexapoda</taxon>
        <taxon>Insecta</taxon>
        <taxon>Pterygota</taxon>
        <taxon>Neoptera</taxon>
        <taxon>Paraneoptera</taxon>
        <taxon>Hemiptera</taxon>
        <taxon>Heteroptera</taxon>
        <taxon>Panheteroptera</taxon>
        <taxon>Cimicomorpha</taxon>
        <taxon>Cimicidae</taxon>
        <taxon>Cimex</taxon>
    </lineage>
</organism>
<dbReference type="KEGG" id="clec:106662580"/>
<feature type="binding site" evidence="3">
    <location>
        <position position="133"/>
    </location>
    <ligand>
        <name>FAD</name>
        <dbReference type="ChEBI" id="CHEBI:57692"/>
    </ligand>
</feature>
<dbReference type="InterPro" id="IPR036188">
    <property type="entry name" value="FAD/NAD-bd_sf"/>
</dbReference>
<feature type="binding site" evidence="3">
    <location>
        <begin position="141"/>
        <end position="144"/>
    </location>
    <ligand>
        <name>FAD</name>
        <dbReference type="ChEBI" id="CHEBI:57692"/>
    </ligand>
</feature>
<feature type="signal peptide" evidence="4">
    <location>
        <begin position="1"/>
        <end position="16"/>
    </location>
</feature>
<comment type="cofactor">
    <cofactor evidence="3">
        <name>FAD</name>
        <dbReference type="ChEBI" id="CHEBI:57692"/>
    </cofactor>
</comment>
<dbReference type="PIRSF" id="PIRSF000137">
    <property type="entry name" value="Alcohol_oxidase"/>
    <property type="match status" value="1"/>
</dbReference>
<dbReference type="PANTHER" id="PTHR11552">
    <property type="entry name" value="GLUCOSE-METHANOL-CHOLINE GMC OXIDOREDUCTASE"/>
    <property type="match status" value="1"/>
</dbReference>
<dbReference type="GO" id="GO:0016614">
    <property type="term" value="F:oxidoreductase activity, acting on CH-OH group of donors"/>
    <property type="evidence" value="ECO:0007669"/>
    <property type="project" value="InterPro"/>
</dbReference>
<keyword evidence="3" id="KW-0285">Flavoprotein</keyword>
<dbReference type="GO" id="GO:0050660">
    <property type="term" value="F:flavin adenine dinucleotide binding"/>
    <property type="evidence" value="ECO:0007669"/>
    <property type="project" value="InterPro"/>
</dbReference>
<dbReference type="Pfam" id="PF05199">
    <property type="entry name" value="GMC_oxred_C"/>
    <property type="match status" value="1"/>
</dbReference>
<sequence length="613" mass="68082">MLIVAFLLHLLCLSYGQDYDPGLIGNLLSYLNRGVRYFTNEPPDAKKILPKYDFIIVGAGSAGCVLANRLTEIAEWNVLLIEAGGPESMLMNIPLLAPVLQFTDANWGFLSEPTEFACKGMKGGRCPIPRGRVMGGSSVLNFMVYTRGDKRDYDHWAELGNTGWSWDDVEPYFMKSEDVHINDNWIDKVHHRNGGYLSVDTAPYKSPLVTGFVKAGAELGYKVRDYNSGNIEGFSYVQSTVKDGARVSTSQAYLHPIRKRKNLHVVKRAMVTKIIMEGKKAVGVVYNKGKNKYSVRVSKEVILSAGAINSPQLLMLSGIGPQKHLQEKKIPVVANLPVGYNLQDHPVIGYVIFTVDKPVGINEETITDINVISKYLRTQRGQLTASGGLEGVAFVDVFNGPKNQQFPNLEIEFCIASPISMQLLNANFGINNENYQIYKSDGRVFSYLMFMNVMRPKSRGRLWLASKNPKIKPKIDLGFLSHPDDVKVLVKGVELAKNISQTRAMRQFGPQLYDKPIPPCAHLGRDTDKYWECHARHLTITNYHQSGTAKMGPIGDPTSVVDPRLRVIGVKGLRVIDASIIPVLMSAHTNAPVIMIAEKGADMIKQDWGVLDS</sequence>
<dbReference type="SUPFAM" id="SSF51905">
    <property type="entry name" value="FAD/NAD(P)-binding domain"/>
    <property type="match status" value="1"/>
</dbReference>
<dbReference type="RefSeq" id="XP_014242257.1">
    <property type="nucleotide sequence ID" value="XM_014386771.2"/>
</dbReference>
<keyword evidence="7" id="KW-1185">Reference proteome</keyword>
<dbReference type="OrthoDB" id="269227at2759"/>
<dbReference type="Gene3D" id="3.50.50.60">
    <property type="entry name" value="FAD/NAD(P)-binding domain"/>
    <property type="match status" value="1"/>
</dbReference>
<evidence type="ECO:0000256" key="1">
    <source>
        <dbReference type="ARBA" id="ARBA00010790"/>
    </source>
</evidence>
<feature type="chain" id="PRO_5035103406" description="Glucose-methanol-choline oxidoreductase N-terminal domain-containing protein" evidence="4">
    <location>
        <begin position="17"/>
        <end position="613"/>
    </location>
</feature>
<feature type="active site" description="Proton donor" evidence="2">
    <location>
        <position position="544"/>
    </location>
</feature>
<dbReference type="PROSITE" id="PS00624">
    <property type="entry name" value="GMC_OXRED_2"/>
    <property type="match status" value="1"/>
</dbReference>
<evidence type="ECO:0000313" key="7">
    <source>
        <dbReference type="Proteomes" id="UP000494040"/>
    </source>
</evidence>
<dbReference type="InterPro" id="IPR007867">
    <property type="entry name" value="GMC_OxRtase_C"/>
</dbReference>
<comment type="similarity">
    <text evidence="1">Belongs to the GMC oxidoreductase family.</text>
</comment>
<dbReference type="EnsemblMetazoa" id="XM_014386772.2">
    <property type="protein sequence ID" value="XP_014242258.1"/>
    <property type="gene ID" value="LOC106662580"/>
</dbReference>
<dbReference type="Gene3D" id="3.30.560.10">
    <property type="entry name" value="Glucose Oxidase, domain 3"/>
    <property type="match status" value="1"/>
</dbReference>
<dbReference type="EnsemblMetazoa" id="XM_014386771.2">
    <property type="protein sequence ID" value="XP_014242257.1"/>
    <property type="gene ID" value="LOC106662580"/>
</dbReference>
<keyword evidence="3" id="KW-0274">FAD</keyword>
<dbReference type="Pfam" id="PF00732">
    <property type="entry name" value="GMC_oxred_N"/>
    <property type="match status" value="1"/>
</dbReference>
<dbReference type="PANTHER" id="PTHR11552:SF158">
    <property type="entry name" value="GH23626P-RELATED"/>
    <property type="match status" value="1"/>
</dbReference>
<feature type="domain" description="Glucose-methanol-choline oxidoreductase N-terminal" evidence="5">
    <location>
        <begin position="306"/>
        <end position="320"/>
    </location>
</feature>